<evidence type="ECO:0000256" key="1">
    <source>
        <dbReference type="ARBA" id="ARBA00022598"/>
    </source>
</evidence>
<accession>A0A3M6ES83</accession>
<comment type="caution">
    <text evidence="6">The sequence shown here is derived from an EMBL/GenBank/DDBJ whole genome shotgun (WGS) entry which is preliminary data.</text>
</comment>
<protein>
    <recommendedName>
        <fullName evidence="5">ATP-grasp domain-containing protein</fullName>
    </recommendedName>
</protein>
<dbReference type="GO" id="GO:0016874">
    <property type="term" value="F:ligase activity"/>
    <property type="evidence" value="ECO:0007669"/>
    <property type="project" value="UniProtKB-KW"/>
</dbReference>
<dbReference type="SUPFAM" id="SSF56059">
    <property type="entry name" value="Glutathione synthetase ATP-binding domain-like"/>
    <property type="match status" value="1"/>
</dbReference>
<feature type="domain" description="ATP-grasp" evidence="5">
    <location>
        <begin position="119"/>
        <end position="321"/>
    </location>
</feature>
<name>A0A3M6ES83_9PSED</name>
<dbReference type="InterPro" id="IPR052032">
    <property type="entry name" value="ATP-dep_AA_Ligase"/>
</dbReference>
<dbReference type="PANTHER" id="PTHR43585">
    <property type="entry name" value="FUMIPYRROLE BIOSYNTHESIS PROTEIN C"/>
    <property type="match status" value="1"/>
</dbReference>
<proteinExistence type="predicted"/>
<dbReference type="PANTHER" id="PTHR43585:SF2">
    <property type="entry name" value="ATP-GRASP ENZYME FSQD"/>
    <property type="match status" value="1"/>
</dbReference>
<keyword evidence="2 4" id="KW-0547">Nucleotide-binding</keyword>
<dbReference type="EMBL" id="RBUY01000171">
    <property type="protein sequence ID" value="RMV71085.1"/>
    <property type="molecule type" value="Genomic_DNA"/>
</dbReference>
<dbReference type="InterPro" id="IPR011761">
    <property type="entry name" value="ATP-grasp"/>
</dbReference>
<sequence length="421" mass="46878">MINILMVDCTDVSSRAIITAKQIGYNLIFLRTEMTRLFSSVSERFLVDNAYRLYSIESCLNLLEFESVVREINNVYPLSAMFTPLEDIVKSVSTIAAKIGIRATSVEGVLNAKNKPRARGLLRESGLSSCTYKQCVSLEDLPGCIEEIGIPCIVKPARGFAKFLTAHIEKPQDVERFIADYNDARKKLDDIALTQVSLDFVVEHYLDGKMYSVEAAKNEHGFFPLMLTERHRSEHNNILEIGSVMAPSGFFPRELEIFDYCEKVLKCLGLDIGVFHVEVIVSDSGIDIVEVNPRLMGGALGTLYNKSTSLNIYEILLNAYLGGPINYKPVSALFATARRIAPIACGEAQTNIDDLFVKQYCPWVMEHSINIVKGQDVLPMIDNDTSLGYLHVVGTTYEDSVQKAKTSTELIQRALGVSLSY</sequence>
<gene>
    <name evidence="6" type="ORF">ALP05_200017</name>
</gene>
<dbReference type="PROSITE" id="PS50975">
    <property type="entry name" value="ATP_GRASP"/>
    <property type="match status" value="1"/>
</dbReference>
<reference evidence="6 7" key="1">
    <citation type="submission" date="2018-08" db="EMBL/GenBank/DDBJ databases">
        <title>Recombination of ecologically and evolutionarily significant loci maintains genetic cohesion in the Pseudomonas syringae species complex.</title>
        <authorList>
            <person name="Dillon M."/>
            <person name="Thakur S."/>
            <person name="Almeida R.N.D."/>
            <person name="Weir B.S."/>
            <person name="Guttman D.S."/>
        </authorList>
    </citation>
    <scope>NUCLEOTIDE SEQUENCE [LARGE SCALE GENOMIC DNA]</scope>
    <source>
        <strain evidence="6 7">ICMP 7496</strain>
    </source>
</reference>
<dbReference type="Pfam" id="PF13535">
    <property type="entry name" value="ATP-grasp_4"/>
    <property type="match status" value="1"/>
</dbReference>
<dbReference type="GO" id="GO:0046872">
    <property type="term" value="F:metal ion binding"/>
    <property type="evidence" value="ECO:0007669"/>
    <property type="project" value="InterPro"/>
</dbReference>
<organism evidence="6 7">
    <name type="scientific">Pseudomonas caricapapayae</name>
    <dbReference type="NCBI Taxonomy" id="46678"/>
    <lineage>
        <taxon>Bacteria</taxon>
        <taxon>Pseudomonadati</taxon>
        <taxon>Pseudomonadota</taxon>
        <taxon>Gammaproteobacteria</taxon>
        <taxon>Pseudomonadales</taxon>
        <taxon>Pseudomonadaceae</taxon>
        <taxon>Pseudomonas</taxon>
    </lineage>
</organism>
<dbReference type="GO" id="GO:0005524">
    <property type="term" value="F:ATP binding"/>
    <property type="evidence" value="ECO:0007669"/>
    <property type="project" value="UniProtKB-UniRule"/>
</dbReference>
<dbReference type="AlphaFoldDB" id="A0A3M6ES83"/>
<dbReference type="Proteomes" id="UP000269872">
    <property type="component" value="Unassembled WGS sequence"/>
</dbReference>
<evidence type="ECO:0000256" key="3">
    <source>
        <dbReference type="ARBA" id="ARBA00022840"/>
    </source>
</evidence>
<evidence type="ECO:0000313" key="7">
    <source>
        <dbReference type="Proteomes" id="UP000269872"/>
    </source>
</evidence>
<keyword evidence="3 4" id="KW-0067">ATP-binding</keyword>
<evidence type="ECO:0000313" key="6">
    <source>
        <dbReference type="EMBL" id="RMV71085.1"/>
    </source>
</evidence>
<evidence type="ECO:0000256" key="4">
    <source>
        <dbReference type="PROSITE-ProRule" id="PRU00409"/>
    </source>
</evidence>
<evidence type="ECO:0000256" key="2">
    <source>
        <dbReference type="ARBA" id="ARBA00022741"/>
    </source>
</evidence>
<dbReference type="Gene3D" id="3.30.470.20">
    <property type="entry name" value="ATP-grasp fold, B domain"/>
    <property type="match status" value="1"/>
</dbReference>
<evidence type="ECO:0000259" key="5">
    <source>
        <dbReference type="PROSITE" id="PS50975"/>
    </source>
</evidence>
<keyword evidence="1" id="KW-0436">Ligase</keyword>